<proteinExistence type="predicted"/>
<accession>A0A229Y608</accession>
<dbReference type="Proteomes" id="UP000813423">
    <property type="component" value="Unassembled WGS sequence"/>
</dbReference>
<dbReference type="InterPro" id="IPR007138">
    <property type="entry name" value="ABM_dom"/>
</dbReference>
<sequence length="206" mass="23507">MTPPVTEIALLRLKSNPASASFKALLLDGIKAQAEFSSYPVYLFSQVEDPSVIYLVGGWDSAQQHYEDWIPSATNQGIMERLSGEMEVMGLLHVDGDAVRQRELLAEAPVVAVGRYVVSAEKREGFDRVFEGMQHRLENATMPLPIFKGWRVEKEEGKEEFVLFSGWMEMQQHLDFAQSEGFQEYSKIKEYTDSSEVKHIVRWKVE</sequence>
<organism evidence="1 2">
    <name type="scientific">Aspergillus fumigatus</name>
    <name type="common">Neosartorya fumigata</name>
    <dbReference type="NCBI Taxonomy" id="746128"/>
    <lineage>
        <taxon>Eukaryota</taxon>
        <taxon>Fungi</taxon>
        <taxon>Dikarya</taxon>
        <taxon>Ascomycota</taxon>
        <taxon>Pezizomycotina</taxon>
        <taxon>Eurotiomycetes</taxon>
        <taxon>Eurotiomycetidae</taxon>
        <taxon>Eurotiales</taxon>
        <taxon>Aspergillaceae</taxon>
        <taxon>Aspergillus</taxon>
        <taxon>Aspergillus subgen. Fumigati</taxon>
    </lineage>
</organism>
<evidence type="ECO:0000313" key="2">
    <source>
        <dbReference type="Proteomes" id="UP000813423"/>
    </source>
</evidence>
<name>A0A229Y608_ASPFM</name>
<dbReference type="AlphaFoldDB" id="A0A229Y608"/>
<dbReference type="PROSITE" id="PS51725">
    <property type="entry name" value="ABM"/>
    <property type="match status" value="1"/>
</dbReference>
<gene>
    <name evidence="1" type="ORF">KXV57_009603</name>
</gene>
<dbReference type="PANTHER" id="PTHR42052">
    <property type="entry name" value="ABM DOMAIN-CONTAINING PROTEIN"/>
    <property type="match status" value="1"/>
</dbReference>
<reference evidence="1" key="1">
    <citation type="submission" date="2021-08" db="EMBL/GenBank/DDBJ databases">
        <title>Global Aspergillus fumigatus from environmental and clinical sources.</title>
        <authorList>
            <person name="Barber A."/>
            <person name="Sae-Ong T."/>
        </authorList>
    </citation>
    <scope>NUCLEOTIDE SEQUENCE</scope>
    <source>
        <strain evidence="1">NRZ-2016-071</strain>
    </source>
</reference>
<dbReference type="PANTHER" id="PTHR42052:SF1">
    <property type="entry name" value="ABM DOMAIN-CONTAINING PROTEIN"/>
    <property type="match status" value="1"/>
</dbReference>
<protein>
    <submittedName>
        <fullName evidence="1">Uncharacterized protein</fullName>
    </submittedName>
</protein>
<dbReference type="EMBL" id="JAIBSC010000095">
    <property type="protein sequence ID" value="KAH1898465.1"/>
    <property type="molecule type" value="Genomic_DNA"/>
</dbReference>
<comment type="caution">
    <text evidence="1">The sequence shown here is derived from an EMBL/GenBank/DDBJ whole genome shotgun (WGS) entry which is preliminary data.</text>
</comment>
<evidence type="ECO:0000313" key="1">
    <source>
        <dbReference type="EMBL" id="KAH1898465.1"/>
    </source>
</evidence>
<dbReference type="Gene3D" id="3.30.70.100">
    <property type="match status" value="2"/>
</dbReference>